<proteinExistence type="predicted"/>
<dbReference type="Pfam" id="PF04411">
    <property type="entry name" value="PDDEXK_7"/>
    <property type="match status" value="1"/>
</dbReference>
<sequence length="603" mass="68075">MLWTLIQRVEGGFIKSHNLPTLEPIIVSETDSLCLWAVADGAATNLDTTVWLSDTPFPVETGVSGVAQVALWLSAEGAQSQERQTVAGRSLLFCKPLLNRFGLCRISLQEPEQATPALLATLEVGSAKFTPDELTDLLQYLLNRGVTYWRSESSLTTVAVGETTGRGPLRGLARVSHDLIELERLWPAFRDQPQTRLEPLNVWEPARATNWTERTLRHQVQHPETLRPATPADPGAFRWQRRWLAATHTLTSRLLDTTDTLENRTLHGYLHHLLDWLRQQRLSLNHTPTAPPTSLTTVNASVLRQWQQQQYAQRVEREIQRLIGQASGLLHRYEESLPVREPLIGLPPGMAGFMASDHYFRAGQLLLRWYDQVGDAVADTTDGLAGVRTLDRLYELLCLFKLQDALVEMGYRLDRYEPRRATNPDLADDEYTGSYTFTHTTGSIARLHYEFVPESYLNVSRVRNLLPDFVLEYLPVDGEAKGLILDAKYRRWSTIVRTEYAELTLKYLHGLVPRAGLSTRSAQRTGRPAGPIRTEALLILHPTDEQTPASYSGYGFYQKERYDAFSNQVSRPLIGTVEVAASSRPPEELVKVLRTLLETSVFS</sequence>
<dbReference type="EMBL" id="CP014263">
    <property type="protein sequence ID" value="AQG80939.1"/>
    <property type="molecule type" value="Genomic_DNA"/>
</dbReference>
<accession>A0A1P9WZY3</accession>
<evidence type="ECO:0000313" key="2">
    <source>
        <dbReference type="Proteomes" id="UP000187941"/>
    </source>
</evidence>
<organism evidence="1 2">
    <name type="scientific">Spirosoma montaniterrae</name>
    <dbReference type="NCBI Taxonomy" id="1178516"/>
    <lineage>
        <taxon>Bacteria</taxon>
        <taxon>Pseudomonadati</taxon>
        <taxon>Bacteroidota</taxon>
        <taxon>Cytophagia</taxon>
        <taxon>Cytophagales</taxon>
        <taxon>Cytophagaceae</taxon>
        <taxon>Spirosoma</taxon>
    </lineage>
</organism>
<reference evidence="1 2" key="1">
    <citation type="submission" date="2016-01" db="EMBL/GenBank/DDBJ databases">
        <authorList>
            <person name="Oliw E.H."/>
        </authorList>
    </citation>
    <scope>NUCLEOTIDE SEQUENCE [LARGE SCALE GENOMIC DNA]</scope>
    <source>
        <strain evidence="1 2">DY10</strain>
    </source>
</reference>
<keyword evidence="2" id="KW-1185">Reference proteome</keyword>
<name>A0A1P9WZY3_9BACT</name>
<gene>
    <name evidence="1" type="ORF">AWR27_17385</name>
</gene>
<dbReference type="Proteomes" id="UP000187941">
    <property type="component" value="Chromosome"/>
</dbReference>
<evidence type="ECO:0000313" key="1">
    <source>
        <dbReference type="EMBL" id="AQG80939.1"/>
    </source>
</evidence>
<protein>
    <recommendedName>
        <fullName evidence="3">DUF2357 domain-containing protein</fullName>
    </recommendedName>
</protein>
<dbReference type="AlphaFoldDB" id="A0A1P9WZY3"/>
<dbReference type="RefSeq" id="WP_077132402.1">
    <property type="nucleotide sequence ID" value="NZ_CP014263.1"/>
</dbReference>
<dbReference type="KEGG" id="smon:AWR27_17385"/>
<dbReference type="OrthoDB" id="980345at2"/>
<evidence type="ECO:0008006" key="3">
    <source>
        <dbReference type="Google" id="ProtNLM"/>
    </source>
</evidence>
<dbReference type="InterPro" id="IPR007505">
    <property type="entry name" value="PDDEXK_7"/>
</dbReference>